<dbReference type="GO" id="GO:0006633">
    <property type="term" value="P:fatty acid biosynthetic process"/>
    <property type="evidence" value="ECO:0007669"/>
    <property type="project" value="TreeGrafter"/>
</dbReference>
<protein>
    <submittedName>
        <fullName evidence="3">Short-chain dehydrogenase/reductase</fullName>
    </submittedName>
</protein>
<dbReference type="EMBL" id="CP031217">
    <property type="protein sequence ID" value="AXH13409.1"/>
    <property type="molecule type" value="Genomic_DNA"/>
</dbReference>
<dbReference type="KEGG" id="hbv:ABIV_2438"/>
<gene>
    <name evidence="3" type="ORF">ABIV_2438</name>
    <name evidence="4" type="ORF">CRV05_06305</name>
</gene>
<organism evidence="4 6">
    <name type="scientific">Halarcobacter bivalviorum</name>
    <dbReference type="NCBI Taxonomy" id="663364"/>
    <lineage>
        <taxon>Bacteria</taxon>
        <taxon>Pseudomonadati</taxon>
        <taxon>Campylobacterota</taxon>
        <taxon>Epsilonproteobacteria</taxon>
        <taxon>Campylobacterales</taxon>
        <taxon>Arcobacteraceae</taxon>
        <taxon>Halarcobacter</taxon>
    </lineage>
</organism>
<evidence type="ECO:0000313" key="6">
    <source>
        <dbReference type="Proteomes" id="UP000289193"/>
    </source>
</evidence>
<dbReference type="GO" id="GO:0016616">
    <property type="term" value="F:oxidoreductase activity, acting on the CH-OH group of donors, NAD or NADP as acceptor"/>
    <property type="evidence" value="ECO:0007669"/>
    <property type="project" value="TreeGrafter"/>
</dbReference>
<dbReference type="GO" id="GO:0048038">
    <property type="term" value="F:quinone binding"/>
    <property type="evidence" value="ECO:0007669"/>
    <property type="project" value="TreeGrafter"/>
</dbReference>
<dbReference type="PANTHER" id="PTHR42760:SF133">
    <property type="entry name" value="3-OXOACYL-[ACYL-CARRIER-PROTEIN] REDUCTASE"/>
    <property type="match status" value="1"/>
</dbReference>
<dbReference type="AlphaFoldDB" id="A0AAX2A8W3"/>
<dbReference type="PRINTS" id="PR00080">
    <property type="entry name" value="SDRFAMILY"/>
</dbReference>
<dbReference type="EMBL" id="PDKM01000003">
    <property type="protein sequence ID" value="RXK09991.1"/>
    <property type="molecule type" value="Genomic_DNA"/>
</dbReference>
<dbReference type="PROSITE" id="PS00061">
    <property type="entry name" value="ADH_SHORT"/>
    <property type="match status" value="1"/>
</dbReference>
<dbReference type="RefSeq" id="WP_114840192.1">
    <property type="nucleotide sequence ID" value="NZ_CP031217.1"/>
</dbReference>
<dbReference type="Pfam" id="PF13561">
    <property type="entry name" value="adh_short_C2"/>
    <property type="match status" value="1"/>
</dbReference>
<proteinExistence type="inferred from homology"/>
<reference evidence="4 6" key="1">
    <citation type="submission" date="2017-10" db="EMBL/GenBank/DDBJ databases">
        <title>Genomics of the genus Arcobacter.</title>
        <authorList>
            <person name="Perez-Cataluna A."/>
            <person name="Figueras M.J."/>
        </authorList>
    </citation>
    <scope>NUCLEOTIDE SEQUENCE [LARGE SCALE GENOMIC DNA]</scope>
    <source>
        <strain evidence="4 6">CECT 7835</strain>
    </source>
</reference>
<dbReference type="PANTHER" id="PTHR42760">
    <property type="entry name" value="SHORT-CHAIN DEHYDROGENASES/REDUCTASES FAMILY MEMBER"/>
    <property type="match status" value="1"/>
</dbReference>
<dbReference type="PRINTS" id="PR00081">
    <property type="entry name" value="GDHRDH"/>
</dbReference>
<dbReference type="InterPro" id="IPR020904">
    <property type="entry name" value="Sc_DH/Rdtase_CS"/>
</dbReference>
<dbReference type="SUPFAM" id="SSF51735">
    <property type="entry name" value="NAD(P)-binding Rossmann-fold domains"/>
    <property type="match status" value="1"/>
</dbReference>
<evidence type="ECO:0000256" key="2">
    <source>
        <dbReference type="ARBA" id="ARBA00023002"/>
    </source>
</evidence>
<evidence type="ECO:0000313" key="3">
    <source>
        <dbReference type="EMBL" id="AXH13409.1"/>
    </source>
</evidence>
<dbReference type="Proteomes" id="UP000253850">
    <property type="component" value="Chromosome"/>
</dbReference>
<keyword evidence="2" id="KW-0560">Oxidoreductase</keyword>
<keyword evidence="6" id="KW-1185">Reference proteome</keyword>
<dbReference type="Proteomes" id="UP000289193">
    <property type="component" value="Unassembled WGS sequence"/>
</dbReference>
<sequence>MKTIIITGASNGIGRAIAKALRKKYKIINIDVVKEDIKDVSFYSCDLSSRKELLETIKKIKEEHHTIYALINNAAIFTHKPLEEQTIKEWNKILNINLRAPYILSKKFAKRLKKSKGHIINISSTRAIMSEKGTEAYSASKGGISSLTHALANSLSKEIKVNSISPGWINTNKEYIPTKEDKEQHLSGRVGTTKDIVDAVKFLLENRGFITGSNLTIDGGMTKKMIYI</sequence>
<dbReference type="InterPro" id="IPR036291">
    <property type="entry name" value="NAD(P)-bd_dom_sf"/>
</dbReference>
<evidence type="ECO:0000313" key="4">
    <source>
        <dbReference type="EMBL" id="RXK09991.1"/>
    </source>
</evidence>
<name>A0AAX2A8W3_9BACT</name>
<dbReference type="InterPro" id="IPR002347">
    <property type="entry name" value="SDR_fam"/>
</dbReference>
<reference evidence="3 5" key="2">
    <citation type="submission" date="2018-07" db="EMBL/GenBank/DDBJ databases">
        <title>Complete genome of the Arcobacter bivalviorum type strain LMG 26154.</title>
        <authorList>
            <person name="Miller W.G."/>
            <person name="Yee E."/>
            <person name="Bono J.L."/>
        </authorList>
    </citation>
    <scope>NUCLEOTIDE SEQUENCE [LARGE SCALE GENOMIC DNA]</scope>
    <source>
        <strain evidence="3 5">LMG 26154</strain>
    </source>
</reference>
<comment type="similarity">
    <text evidence="1">Belongs to the short-chain dehydrogenases/reductases (SDR) family.</text>
</comment>
<evidence type="ECO:0000256" key="1">
    <source>
        <dbReference type="ARBA" id="ARBA00006484"/>
    </source>
</evidence>
<evidence type="ECO:0000313" key="5">
    <source>
        <dbReference type="Proteomes" id="UP000253850"/>
    </source>
</evidence>
<dbReference type="Gene3D" id="3.40.50.720">
    <property type="entry name" value="NAD(P)-binding Rossmann-like Domain"/>
    <property type="match status" value="1"/>
</dbReference>
<accession>A0AAX2A8W3</accession>